<keyword evidence="1" id="KW-0812">Transmembrane</keyword>
<feature type="transmembrane region" description="Helical" evidence="1">
    <location>
        <begin position="274"/>
        <end position="293"/>
    </location>
</feature>
<keyword evidence="1" id="KW-0472">Membrane</keyword>
<feature type="transmembrane region" description="Helical" evidence="1">
    <location>
        <begin position="12"/>
        <end position="33"/>
    </location>
</feature>
<feature type="transmembrane region" description="Helical" evidence="1">
    <location>
        <begin position="385"/>
        <end position="404"/>
    </location>
</feature>
<dbReference type="EMBL" id="FOXH01000012">
    <property type="protein sequence ID" value="SFQ22184.1"/>
    <property type="molecule type" value="Genomic_DNA"/>
</dbReference>
<reference evidence="2 3" key="1">
    <citation type="submission" date="2016-10" db="EMBL/GenBank/DDBJ databases">
        <authorList>
            <person name="de Groot N.N."/>
        </authorList>
    </citation>
    <scope>NUCLEOTIDE SEQUENCE [LARGE SCALE GENOMIC DNA]</scope>
    <source>
        <strain evidence="3">E92,LMG 26720,CCM 7988</strain>
    </source>
</reference>
<protein>
    <recommendedName>
        <fullName evidence="4">4-amino-4-deoxy-L-arabinose transferase</fullName>
    </recommendedName>
</protein>
<name>A0A1I5WQX3_9BACT</name>
<feature type="transmembrane region" description="Helical" evidence="1">
    <location>
        <begin position="171"/>
        <end position="201"/>
    </location>
</feature>
<feature type="transmembrane region" description="Helical" evidence="1">
    <location>
        <begin position="349"/>
        <end position="373"/>
    </location>
</feature>
<dbReference type="OrthoDB" id="938262at2"/>
<dbReference type="RefSeq" id="WP_092018663.1">
    <property type="nucleotide sequence ID" value="NZ_FOXH01000012.1"/>
</dbReference>
<feature type="transmembrane region" description="Helical" evidence="1">
    <location>
        <begin position="322"/>
        <end position="343"/>
    </location>
</feature>
<feature type="transmembrane region" description="Helical" evidence="1">
    <location>
        <begin position="148"/>
        <end position="164"/>
    </location>
</feature>
<feature type="transmembrane region" description="Helical" evidence="1">
    <location>
        <begin position="207"/>
        <end position="224"/>
    </location>
</feature>
<feature type="transmembrane region" description="Helical" evidence="1">
    <location>
        <begin position="123"/>
        <end position="142"/>
    </location>
</feature>
<keyword evidence="3" id="KW-1185">Reference proteome</keyword>
<evidence type="ECO:0000313" key="3">
    <source>
        <dbReference type="Proteomes" id="UP000199306"/>
    </source>
</evidence>
<dbReference type="STRING" id="1079859.SAMN04515674_112125"/>
<dbReference type="AlphaFoldDB" id="A0A1I5WQX3"/>
<sequence>MFESAKKESQYLIRAGIFLPILIFIAFLITFSINVPWMDDMDAFPDFLGRFLKADNWDEKWWLLFKPNNEHRIVYAKLMNLWWYFVTGELNMKLIMIFGNITLLGILWLFWRVLKEQNIPLKYFLPIPLLLLHPQYYLISLWSITGHQYQPVIFFGLLGIFLLTRNTITTFIFAVLVIIFDSFTMSNGLFFWFVGIIILLLQGRIRLTGIWVILTILTIKIYFYKFDTEANDLGFAYFMKHPHESFLGFFTTLGGSVDFWNHKAIFVRSIAPTILGMVLVSIGTYWSLGLALYSKELPFSWLKLTRKGKLFELHQRIADKPINLLILGGFLFLAANALVIGILRPRFGYFVMLVSNYKIYPITLLILVYLMLLTGWLRKTSNQKYFYLFLVFSLLFNIASYLKFTPEVIERRKDLLVRAYNQKNNLIGLGAERHSPFREYAITALKRLTDQGIYVYPKSFVADMESQLLAPLPENKVIEANIVKASDGERIENTDLKISGGINDGAYLILKSAQNTYLIYGQQERFFGGKVGFSLLVPTKMLEPADYQIGIMVVSSGKSEIFNTKKQISVNY</sequence>
<evidence type="ECO:0008006" key="4">
    <source>
        <dbReference type="Google" id="ProtNLM"/>
    </source>
</evidence>
<organism evidence="2 3">
    <name type="scientific">Pseudarcicella hirudinis</name>
    <dbReference type="NCBI Taxonomy" id="1079859"/>
    <lineage>
        <taxon>Bacteria</taxon>
        <taxon>Pseudomonadati</taxon>
        <taxon>Bacteroidota</taxon>
        <taxon>Cytophagia</taxon>
        <taxon>Cytophagales</taxon>
        <taxon>Flectobacillaceae</taxon>
        <taxon>Pseudarcicella</taxon>
    </lineage>
</organism>
<accession>A0A1I5WQX3</accession>
<evidence type="ECO:0000256" key="1">
    <source>
        <dbReference type="SAM" id="Phobius"/>
    </source>
</evidence>
<evidence type="ECO:0000313" key="2">
    <source>
        <dbReference type="EMBL" id="SFQ22184.1"/>
    </source>
</evidence>
<keyword evidence="1" id="KW-1133">Transmembrane helix</keyword>
<gene>
    <name evidence="2" type="ORF">SAMN04515674_112125</name>
</gene>
<dbReference type="Proteomes" id="UP000199306">
    <property type="component" value="Unassembled WGS sequence"/>
</dbReference>
<feature type="transmembrane region" description="Helical" evidence="1">
    <location>
        <begin position="90"/>
        <end position="111"/>
    </location>
</feature>
<proteinExistence type="predicted"/>